<dbReference type="AlphaFoldDB" id="A0A1L9B088"/>
<reference evidence="2" key="1">
    <citation type="submission" date="2016-11" db="EMBL/GenBank/DDBJ databases">
        <authorList>
            <person name="Shukria A."/>
            <person name="Stevens D.C."/>
        </authorList>
    </citation>
    <scope>NUCLEOTIDE SEQUENCE [LARGE SCALE GENOMIC DNA]</scope>
    <source>
        <strain evidence="2">Cbfe23</strain>
    </source>
</reference>
<accession>A0A1L9B088</accession>
<organism evidence="1 2">
    <name type="scientific">Cystobacter ferrugineus</name>
    <dbReference type="NCBI Taxonomy" id="83449"/>
    <lineage>
        <taxon>Bacteria</taxon>
        <taxon>Pseudomonadati</taxon>
        <taxon>Myxococcota</taxon>
        <taxon>Myxococcia</taxon>
        <taxon>Myxococcales</taxon>
        <taxon>Cystobacterineae</taxon>
        <taxon>Archangiaceae</taxon>
        <taxon>Cystobacter</taxon>
    </lineage>
</organism>
<evidence type="ECO:0000313" key="1">
    <source>
        <dbReference type="EMBL" id="OJH35670.1"/>
    </source>
</evidence>
<dbReference type="Proteomes" id="UP000182229">
    <property type="component" value="Unassembled WGS sequence"/>
</dbReference>
<protein>
    <recommendedName>
        <fullName evidence="3">DUF1826 domain-containing protein</fullName>
    </recommendedName>
</protein>
<dbReference type="Pfam" id="PF08856">
    <property type="entry name" value="DUF1826"/>
    <property type="match status" value="1"/>
</dbReference>
<name>A0A1L9B088_9BACT</name>
<dbReference type="RefSeq" id="WP_071903244.1">
    <property type="nucleotide sequence ID" value="NZ_MPIN01000013.1"/>
</dbReference>
<dbReference type="InterPro" id="IPR014955">
    <property type="entry name" value="DUF1826"/>
</dbReference>
<reference evidence="1 2" key="2">
    <citation type="submission" date="2016-12" db="EMBL/GenBank/DDBJ databases">
        <title>Draft Genome Sequence of Cystobacter ferrugineus Strain Cbfe23.</title>
        <authorList>
            <person name="Akbar S."/>
            <person name="Dowd S.E."/>
            <person name="Stevens D.C."/>
        </authorList>
    </citation>
    <scope>NUCLEOTIDE SEQUENCE [LARGE SCALE GENOMIC DNA]</scope>
    <source>
        <strain evidence="1 2">Cbfe23</strain>
    </source>
</reference>
<evidence type="ECO:0000313" key="2">
    <source>
        <dbReference type="Proteomes" id="UP000182229"/>
    </source>
</evidence>
<proteinExistence type="predicted"/>
<dbReference type="EMBL" id="MPIN01000013">
    <property type="protein sequence ID" value="OJH35670.1"/>
    <property type="molecule type" value="Genomic_DNA"/>
</dbReference>
<keyword evidence="2" id="KW-1185">Reference proteome</keyword>
<evidence type="ECO:0008006" key="3">
    <source>
        <dbReference type="Google" id="ProtNLM"/>
    </source>
</evidence>
<dbReference type="STRING" id="83449.BON30_37005"/>
<comment type="caution">
    <text evidence="1">The sequence shown here is derived from an EMBL/GenBank/DDBJ whole genome shotgun (WGS) entry which is preliminary data.</text>
</comment>
<sequence length="213" mass="23360">MPLVARRREPPSCVTVEEVVGLTAIFEKHVNVCVWERPEDTVLASWLREVCATRDFSSVREAEVGEAELGGLLLPLPEGPGLERFREEVAGLVELYADLFGAERVGLRLNVLEAPMCPRFHVDKVGVRLLCTYVGAGTDYVDEAEVRRARLGVPLATGEEDGAVRPGAGLWRMPAFSVGLLKGEAWPGNEGRGVVHRSPPGHERRMLLSIDLL</sequence>
<gene>
    <name evidence="1" type="ORF">BON30_37005</name>
</gene>